<reference evidence="1" key="1">
    <citation type="submission" date="2023-03" db="EMBL/GenBank/DDBJ databases">
        <title>Massive genome expansion in bonnet fungi (Mycena s.s.) driven by repeated elements and novel gene families across ecological guilds.</title>
        <authorList>
            <consortium name="Lawrence Berkeley National Laboratory"/>
            <person name="Harder C.B."/>
            <person name="Miyauchi S."/>
            <person name="Viragh M."/>
            <person name="Kuo A."/>
            <person name="Thoen E."/>
            <person name="Andreopoulos B."/>
            <person name="Lu D."/>
            <person name="Skrede I."/>
            <person name="Drula E."/>
            <person name="Henrissat B."/>
            <person name="Morin E."/>
            <person name="Kohler A."/>
            <person name="Barry K."/>
            <person name="LaButti K."/>
            <person name="Morin E."/>
            <person name="Salamov A."/>
            <person name="Lipzen A."/>
            <person name="Mereny Z."/>
            <person name="Hegedus B."/>
            <person name="Baldrian P."/>
            <person name="Stursova M."/>
            <person name="Weitz H."/>
            <person name="Taylor A."/>
            <person name="Grigoriev I.V."/>
            <person name="Nagy L.G."/>
            <person name="Martin F."/>
            <person name="Kauserud H."/>
        </authorList>
    </citation>
    <scope>NUCLEOTIDE SEQUENCE</scope>
    <source>
        <strain evidence="1">CBHHK182m</strain>
    </source>
</reference>
<name>A0AAD7IFU7_9AGAR</name>
<organism evidence="1 2">
    <name type="scientific">Mycena metata</name>
    <dbReference type="NCBI Taxonomy" id="1033252"/>
    <lineage>
        <taxon>Eukaryota</taxon>
        <taxon>Fungi</taxon>
        <taxon>Dikarya</taxon>
        <taxon>Basidiomycota</taxon>
        <taxon>Agaricomycotina</taxon>
        <taxon>Agaricomycetes</taxon>
        <taxon>Agaricomycetidae</taxon>
        <taxon>Agaricales</taxon>
        <taxon>Marasmiineae</taxon>
        <taxon>Mycenaceae</taxon>
        <taxon>Mycena</taxon>
    </lineage>
</organism>
<feature type="non-terminal residue" evidence="1">
    <location>
        <position position="85"/>
    </location>
</feature>
<gene>
    <name evidence="1" type="ORF">B0H16DRAFT_1564001</name>
</gene>
<evidence type="ECO:0000313" key="2">
    <source>
        <dbReference type="Proteomes" id="UP001215598"/>
    </source>
</evidence>
<dbReference type="EMBL" id="JARKIB010000096">
    <property type="protein sequence ID" value="KAJ7742043.1"/>
    <property type="molecule type" value="Genomic_DNA"/>
</dbReference>
<proteinExistence type="predicted"/>
<comment type="caution">
    <text evidence="1">The sequence shown here is derived from an EMBL/GenBank/DDBJ whole genome shotgun (WGS) entry which is preliminary data.</text>
</comment>
<evidence type="ECO:0000313" key="1">
    <source>
        <dbReference type="EMBL" id="KAJ7742043.1"/>
    </source>
</evidence>
<keyword evidence="2" id="KW-1185">Reference proteome</keyword>
<protein>
    <submittedName>
        <fullName evidence="1">Uncharacterized protein</fullName>
    </submittedName>
</protein>
<dbReference type="AlphaFoldDB" id="A0AAD7IFU7"/>
<sequence>MRMRISVRAASLGFFFAPFDFSSCLYDGLYLRSLSFFFRLHAHTLSLQLHPIASHSSILSCIYIHPYSAFTHTTNIHFRIHTPYI</sequence>
<dbReference type="Proteomes" id="UP001215598">
    <property type="component" value="Unassembled WGS sequence"/>
</dbReference>
<accession>A0AAD7IFU7</accession>